<organism evidence="2">
    <name type="scientific">bioreactor metagenome</name>
    <dbReference type="NCBI Taxonomy" id="1076179"/>
    <lineage>
        <taxon>unclassified sequences</taxon>
        <taxon>metagenomes</taxon>
        <taxon>ecological metagenomes</taxon>
    </lineage>
</organism>
<accession>A0A645BJL2</accession>
<keyword evidence="1" id="KW-0812">Transmembrane</keyword>
<sequence>MDAAKVNERTDTAAPPSVPCGEAKEIAHVGFEIGLVFKALHGLVQLLGGFIMLYVTPDRLSALADFLTRYRLSCNPQAIFAGFFVKLCASFSVGTQRFVLFYLFSHGLVRVALVYLLWRKKLFAYPLSMGCLVFFIVCQLYRYTLTGSFMLLLFTLLDSGMVILTYLEYKNLRPAGT</sequence>
<dbReference type="InterPro" id="IPR021125">
    <property type="entry name" value="DUF2127"/>
</dbReference>
<keyword evidence="1" id="KW-0472">Membrane</keyword>
<feature type="transmembrane region" description="Helical" evidence="1">
    <location>
        <begin position="35"/>
        <end position="55"/>
    </location>
</feature>
<comment type="caution">
    <text evidence="2">The sequence shown here is derived from an EMBL/GenBank/DDBJ whole genome shotgun (WGS) entry which is preliminary data.</text>
</comment>
<feature type="transmembrane region" description="Helical" evidence="1">
    <location>
        <begin position="125"/>
        <end position="143"/>
    </location>
</feature>
<protein>
    <recommendedName>
        <fullName evidence="3">DUF2127 domain-containing protein</fullName>
    </recommendedName>
</protein>
<evidence type="ECO:0008006" key="3">
    <source>
        <dbReference type="Google" id="ProtNLM"/>
    </source>
</evidence>
<gene>
    <name evidence="2" type="ORF">SDC9_112547</name>
</gene>
<dbReference type="EMBL" id="VSSQ01020634">
    <property type="protein sequence ID" value="MPM65650.1"/>
    <property type="molecule type" value="Genomic_DNA"/>
</dbReference>
<evidence type="ECO:0000256" key="1">
    <source>
        <dbReference type="SAM" id="Phobius"/>
    </source>
</evidence>
<name>A0A645BJL2_9ZZZZ</name>
<dbReference type="Pfam" id="PF09900">
    <property type="entry name" value="DUF2127"/>
    <property type="match status" value="1"/>
</dbReference>
<feature type="transmembrane region" description="Helical" evidence="1">
    <location>
        <begin position="149"/>
        <end position="167"/>
    </location>
</feature>
<proteinExistence type="predicted"/>
<keyword evidence="1" id="KW-1133">Transmembrane helix</keyword>
<reference evidence="2" key="1">
    <citation type="submission" date="2019-08" db="EMBL/GenBank/DDBJ databases">
        <authorList>
            <person name="Kucharzyk K."/>
            <person name="Murdoch R.W."/>
            <person name="Higgins S."/>
            <person name="Loffler F."/>
        </authorList>
    </citation>
    <scope>NUCLEOTIDE SEQUENCE</scope>
</reference>
<dbReference type="AlphaFoldDB" id="A0A645BJL2"/>
<feature type="transmembrane region" description="Helical" evidence="1">
    <location>
        <begin position="99"/>
        <end position="118"/>
    </location>
</feature>
<evidence type="ECO:0000313" key="2">
    <source>
        <dbReference type="EMBL" id="MPM65650.1"/>
    </source>
</evidence>